<dbReference type="GO" id="GO:0052717">
    <property type="term" value="F:tRNA-specific adenosine-34 deaminase activity"/>
    <property type="evidence" value="ECO:0007669"/>
    <property type="project" value="UniProtKB-UniRule"/>
</dbReference>
<dbReference type="HAMAP" id="MF_00972">
    <property type="entry name" value="tRNA_aden_deaminase"/>
    <property type="match status" value="1"/>
</dbReference>
<comment type="caution">
    <text evidence="10">The sequence shown here is derived from an EMBL/GenBank/DDBJ whole genome shotgun (WGS) entry which is preliminary data.</text>
</comment>
<dbReference type="CDD" id="cd01285">
    <property type="entry name" value="nucleoside_deaminase"/>
    <property type="match status" value="1"/>
</dbReference>
<dbReference type="AlphaFoldDB" id="A0A4R3KAT5"/>
<dbReference type="GO" id="GO:0008270">
    <property type="term" value="F:zinc ion binding"/>
    <property type="evidence" value="ECO:0007669"/>
    <property type="project" value="UniProtKB-UniRule"/>
</dbReference>
<dbReference type="InterPro" id="IPR002125">
    <property type="entry name" value="CMP_dCMP_dom"/>
</dbReference>
<evidence type="ECO:0000256" key="1">
    <source>
        <dbReference type="ARBA" id="ARBA00010669"/>
    </source>
</evidence>
<name>A0A4R3KAT5_9FIRM</name>
<gene>
    <name evidence="8" type="primary">tadA</name>
    <name evidence="10" type="ORF">EDC37_105199</name>
</gene>
<keyword evidence="6 8" id="KW-0862">Zinc</keyword>
<reference evidence="10 11" key="1">
    <citation type="submission" date="2019-03" db="EMBL/GenBank/DDBJ databases">
        <title>Genomic Encyclopedia of Type Strains, Phase IV (KMG-IV): sequencing the most valuable type-strain genomes for metagenomic binning, comparative biology and taxonomic classification.</title>
        <authorList>
            <person name="Goeker M."/>
        </authorList>
    </citation>
    <scope>NUCLEOTIDE SEQUENCE [LARGE SCALE GENOMIC DNA]</scope>
    <source>
        <strain evidence="10 11">DSM 20467</strain>
    </source>
</reference>
<sequence length="154" mass="16718">MPESGDQKMMKVALVEARKAFKANEVPVGAIIVNKNGQIIAKAHNIQEHSHDATAHAEIVAIRAACAKLSRRRLADMTLYVTLEPCPMCAGAIHLSHIGRLVYGAPDARIGAVESLFAILSHPGIKNRIEIRGGVLEDECKSLLRNFFAARRGT</sequence>
<feature type="binding site" evidence="8">
    <location>
        <position position="86"/>
    </location>
    <ligand>
        <name>Zn(2+)</name>
        <dbReference type="ChEBI" id="CHEBI:29105"/>
        <note>catalytic</note>
    </ligand>
</feature>
<evidence type="ECO:0000256" key="7">
    <source>
        <dbReference type="ARBA" id="ARBA00048045"/>
    </source>
</evidence>
<dbReference type="Proteomes" id="UP000295188">
    <property type="component" value="Unassembled WGS sequence"/>
</dbReference>
<evidence type="ECO:0000256" key="5">
    <source>
        <dbReference type="ARBA" id="ARBA00022801"/>
    </source>
</evidence>
<dbReference type="FunFam" id="3.40.140.10:FF:000005">
    <property type="entry name" value="tRNA-specific adenosine deaminase"/>
    <property type="match status" value="1"/>
</dbReference>
<feature type="active site" description="Proton donor" evidence="8">
    <location>
        <position position="58"/>
    </location>
</feature>
<dbReference type="NCBIfam" id="NF008113">
    <property type="entry name" value="PRK10860.1"/>
    <property type="match status" value="1"/>
</dbReference>
<evidence type="ECO:0000256" key="2">
    <source>
        <dbReference type="ARBA" id="ARBA00011738"/>
    </source>
</evidence>
<comment type="cofactor">
    <cofactor evidence="8">
        <name>Zn(2+)</name>
        <dbReference type="ChEBI" id="CHEBI:29105"/>
    </cofactor>
    <text evidence="8">Binds 1 zinc ion per subunit.</text>
</comment>
<evidence type="ECO:0000256" key="3">
    <source>
        <dbReference type="ARBA" id="ARBA00022694"/>
    </source>
</evidence>
<feature type="binding site" evidence="8">
    <location>
        <position position="89"/>
    </location>
    <ligand>
        <name>Zn(2+)</name>
        <dbReference type="ChEBI" id="CHEBI:29105"/>
        <note>catalytic</note>
    </ligand>
</feature>
<feature type="binding site" evidence="8">
    <location>
        <position position="56"/>
    </location>
    <ligand>
        <name>Zn(2+)</name>
        <dbReference type="ChEBI" id="CHEBI:29105"/>
        <note>catalytic</note>
    </ligand>
</feature>
<proteinExistence type="inferred from homology"/>
<dbReference type="Gene3D" id="3.40.140.10">
    <property type="entry name" value="Cytidine Deaminase, domain 2"/>
    <property type="match status" value="1"/>
</dbReference>
<organism evidence="10 11">
    <name type="scientific">Pectinatus cerevisiiphilus</name>
    <dbReference type="NCBI Taxonomy" id="86956"/>
    <lineage>
        <taxon>Bacteria</taxon>
        <taxon>Bacillati</taxon>
        <taxon>Bacillota</taxon>
        <taxon>Negativicutes</taxon>
        <taxon>Selenomonadales</taxon>
        <taxon>Selenomonadaceae</taxon>
        <taxon>Pectinatus</taxon>
    </lineage>
</organism>
<comment type="subunit">
    <text evidence="2 8">Homodimer.</text>
</comment>
<dbReference type="InterPro" id="IPR028883">
    <property type="entry name" value="tRNA_aden_deaminase"/>
</dbReference>
<dbReference type="InterPro" id="IPR016193">
    <property type="entry name" value="Cytidine_deaminase-like"/>
</dbReference>
<comment type="catalytic activity">
    <reaction evidence="7 8">
        <text>adenosine(34) in tRNA + H2O + H(+) = inosine(34) in tRNA + NH4(+)</text>
        <dbReference type="Rhea" id="RHEA:43168"/>
        <dbReference type="Rhea" id="RHEA-COMP:10373"/>
        <dbReference type="Rhea" id="RHEA-COMP:10374"/>
        <dbReference type="ChEBI" id="CHEBI:15377"/>
        <dbReference type="ChEBI" id="CHEBI:15378"/>
        <dbReference type="ChEBI" id="CHEBI:28938"/>
        <dbReference type="ChEBI" id="CHEBI:74411"/>
        <dbReference type="ChEBI" id="CHEBI:82852"/>
        <dbReference type="EC" id="3.5.4.33"/>
    </reaction>
</comment>
<comment type="function">
    <text evidence="8">Catalyzes the deamination of adenosine to inosine at the wobble position 34 of tRNA(Arg2).</text>
</comment>
<evidence type="ECO:0000259" key="9">
    <source>
        <dbReference type="PROSITE" id="PS51747"/>
    </source>
</evidence>
<dbReference type="SUPFAM" id="SSF53927">
    <property type="entry name" value="Cytidine deaminase-like"/>
    <property type="match status" value="1"/>
</dbReference>
<keyword evidence="5 8" id="KW-0378">Hydrolase</keyword>
<keyword evidence="3 8" id="KW-0819">tRNA processing</keyword>
<dbReference type="PANTHER" id="PTHR11079:SF202">
    <property type="entry name" value="TRNA-SPECIFIC ADENOSINE DEAMINASE"/>
    <property type="match status" value="1"/>
</dbReference>
<evidence type="ECO:0000313" key="11">
    <source>
        <dbReference type="Proteomes" id="UP000295188"/>
    </source>
</evidence>
<evidence type="ECO:0000256" key="8">
    <source>
        <dbReference type="HAMAP-Rule" id="MF_00972"/>
    </source>
</evidence>
<dbReference type="PROSITE" id="PS00903">
    <property type="entry name" value="CYT_DCMP_DEAMINASES_1"/>
    <property type="match status" value="1"/>
</dbReference>
<dbReference type="EC" id="3.5.4.33" evidence="8"/>
<evidence type="ECO:0000313" key="10">
    <source>
        <dbReference type="EMBL" id="TCS80127.1"/>
    </source>
</evidence>
<comment type="similarity">
    <text evidence="1">Belongs to the cytidine and deoxycytidylate deaminase family. ADAT2 subfamily.</text>
</comment>
<dbReference type="PANTHER" id="PTHR11079">
    <property type="entry name" value="CYTOSINE DEAMINASE FAMILY MEMBER"/>
    <property type="match status" value="1"/>
</dbReference>
<protein>
    <recommendedName>
        <fullName evidence="8">tRNA-specific adenosine deaminase</fullName>
        <ecNumber evidence="8">3.5.4.33</ecNumber>
    </recommendedName>
</protein>
<dbReference type="InterPro" id="IPR016192">
    <property type="entry name" value="APOBEC/CMP_deaminase_Zn-bd"/>
</dbReference>
<dbReference type="Pfam" id="PF00383">
    <property type="entry name" value="dCMP_cyt_deam_1"/>
    <property type="match status" value="1"/>
</dbReference>
<evidence type="ECO:0000256" key="4">
    <source>
        <dbReference type="ARBA" id="ARBA00022723"/>
    </source>
</evidence>
<keyword evidence="11" id="KW-1185">Reference proteome</keyword>
<feature type="domain" description="CMP/dCMP-type deaminase" evidence="9">
    <location>
        <begin position="4"/>
        <end position="116"/>
    </location>
</feature>
<keyword evidence="4 8" id="KW-0479">Metal-binding</keyword>
<dbReference type="GO" id="GO:0002100">
    <property type="term" value="P:tRNA wobble adenosine to inosine editing"/>
    <property type="evidence" value="ECO:0007669"/>
    <property type="project" value="UniProtKB-UniRule"/>
</dbReference>
<dbReference type="OrthoDB" id="9802676at2"/>
<evidence type="ECO:0000256" key="6">
    <source>
        <dbReference type="ARBA" id="ARBA00022833"/>
    </source>
</evidence>
<dbReference type="EMBL" id="SMAA01000005">
    <property type="protein sequence ID" value="TCS80127.1"/>
    <property type="molecule type" value="Genomic_DNA"/>
</dbReference>
<accession>A0A4R3KAT5</accession>
<dbReference type="PROSITE" id="PS51747">
    <property type="entry name" value="CYT_DCMP_DEAMINASES_2"/>
    <property type="match status" value="1"/>
</dbReference>